<comment type="caution">
    <text evidence="5">The sequence shown here is derived from an EMBL/GenBank/DDBJ whole genome shotgun (WGS) entry which is preliminary data.</text>
</comment>
<dbReference type="EC" id="4.2.1.96" evidence="4"/>
<proteinExistence type="inferred from homology"/>
<dbReference type="NCBIfam" id="NF002016">
    <property type="entry name" value="PRK00823.1-1"/>
    <property type="match status" value="1"/>
</dbReference>
<evidence type="ECO:0000313" key="6">
    <source>
        <dbReference type="Proteomes" id="UP001589891"/>
    </source>
</evidence>
<dbReference type="Gene3D" id="3.30.1360.20">
    <property type="entry name" value="Transcriptional coactivator/pterin dehydratase"/>
    <property type="match status" value="1"/>
</dbReference>
<dbReference type="GO" id="GO:0008124">
    <property type="term" value="F:4-alpha-hydroxytetrahydrobiopterin dehydratase activity"/>
    <property type="evidence" value="ECO:0007669"/>
    <property type="project" value="UniProtKB-EC"/>
</dbReference>
<evidence type="ECO:0000256" key="3">
    <source>
        <dbReference type="ARBA" id="ARBA00023239"/>
    </source>
</evidence>
<organism evidence="5 6">
    <name type="scientific">Azorhizophilus paspali</name>
    <name type="common">Azotobacter paspali</name>
    <dbReference type="NCBI Taxonomy" id="69963"/>
    <lineage>
        <taxon>Bacteria</taxon>
        <taxon>Pseudomonadati</taxon>
        <taxon>Pseudomonadota</taxon>
        <taxon>Gammaproteobacteria</taxon>
        <taxon>Pseudomonadales</taxon>
        <taxon>Pseudomonadaceae</taxon>
        <taxon>Azorhizophilus</taxon>
    </lineage>
</organism>
<comment type="similarity">
    <text evidence="2 4">Belongs to the pterin-4-alpha-carbinolamine dehydratase family.</text>
</comment>
<dbReference type="InterPro" id="IPR036428">
    <property type="entry name" value="PCD_sf"/>
</dbReference>
<dbReference type="HAMAP" id="MF_00434">
    <property type="entry name" value="Pterin_4_alpha"/>
    <property type="match status" value="1"/>
</dbReference>
<dbReference type="PANTHER" id="PTHR42805:SF1">
    <property type="entry name" value="PTERIN-4-ALPHA-CARBINOLAMINE DEHYDRATASE-RELATED"/>
    <property type="match status" value="1"/>
</dbReference>
<dbReference type="RefSeq" id="WP_376943829.1">
    <property type="nucleotide sequence ID" value="NZ_CP171449.1"/>
</dbReference>
<gene>
    <name evidence="5" type="ORF">ACFFGX_06080</name>
</gene>
<keyword evidence="6" id="KW-1185">Reference proteome</keyword>
<reference evidence="5 6" key="1">
    <citation type="submission" date="2024-09" db="EMBL/GenBank/DDBJ databases">
        <authorList>
            <person name="Sun Q."/>
            <person name="Mori K."/>
        </authorList>
    </citation>
    <scope>NUCLEOTIDE SEQUENCE [LARGE SCALE GENOMIC DNA]</scope>
    <source>
        <strain evidence="5 6">NCAIM B.01794</strain>
    </source>
</reference>
<keyword evidence="3 4" id="KW-0456">Lyase</keyword>
<protein>
    <recommendedName>
        <fullName evidence="4">Putative pterin-4-alpha-carbinolamine dehydratase</fullName>
        <shortName evidence="4">PHS</shortName>
        <ecNumber evidence="4">4.2.1.96</ecNumber>
    </recommendedName>
    <alternativeName>
        <fullName evidence="4">4-alpha-hydroxy-tetrahydropterin dehydratase</fullName>
    </alternativeName>
    <alternativeName>
        <fullName evidence="4">Pterin carbinolamine dehydratase</fullName>
        <shortName evidence="4">PCD</shortName>
    </alternativeName>
</protein>
<dbReference type="InterPro" id="IPR050376">
    <property type="entry name" value="Pterin-4-alpha-carb_dehyd"/>
</dbReference>
<dbReference type="Pfam" id="PF01329">
    <property type="entry name" value="Pterin_4a"/>
    <property type="match status" value="1"/>
</dbReference>
<dbReference type="CDD" id="cd00913">
    <property type="entry name" value="PCD_DCoH_subfamily_a"/>
    <property type="match status" value="1"/>
</dbReference>
<dbReference type="InterPro" id="IPR001533">
    <property type="entry name" value="Pterin_deHydtase"/>
</dbReference>
<evidence type="ECO:0000256" key="4">
    <source>
        <dbReference type="HAMAP-Rule" id="MF_00434"/>
    </source>
</evidence>
<comment type="catalytic activity">
    <reaction evidence="1 4">
        <text>(4aS,6R)-4a-hydroxy-L-erythro-5,6,7,8-tetrahydrobiopterin = (6R)-L-erythro-6,7-dihydrobiopterin + H2O</text>
        <dbReference type="Rhea" id="RHEA:11920"/>
        <dbReference type="ChEBI" id="CHEBI:15377"/>
        <dbReference type="ChEBI" id="CHEBI:15642"/>
        <dbReference type="ChEBI" id="CHEBI:43120"/>
        <dbReference type="EC" id="4.2.1.96"/>
    </reaction>
</comment>
<accession>A0ABV6SIX3</accession>
<evidence type="ECO:0000256" key="1">
    <source>
        <dbReference type="ARBA" id="ARBA00001554"/>
    </source>
</evidence>
<dbReference type="SUPFAM" id="SSF55248">
    <property type="entry name" value="PCD-like"/>
    <property type="match status" value="1"/>
</dbReference>
<dbReference type="Proteomes" id="UP001589891">
    <property type="component" value="Unassembled WGS sequence"/>
</dbReference>
<name>A0ABV6SIX3_AZOPA</name>
<evidence type="ECO:0000256" key="2">
    <source>
        <dbReference type="ARBA" id="ARBA00006472"/>
    </source>
</evidence>
<sequence>MTALTQAHCEACRADAPKVSEQELADLIRQIPDWQVENRDGILQLEKVFAFKNFAQALAFTDAVGALAEAEGHHPALLTEWGKVTVTWWTHKIRGLHRNDFIMAARTDELAKGAKERA</sequence>
<evidence type="ECO:0000313" key="5">
    <source>
        <dbReference type="EMBL" id="MFC0709173.1"/>
    </source>
</evidence>
<dbReference type="EMBL" id="JBHLSS010000039">
    <property type="protein sequence ID" value="MFC0709173.1"/>
    <property type="molecule type" value="Genomic_DNA"/>
</dbReference>
<dbReference type="PANTHER" id="PTHR42805">
    <property type="entry name" value="PTERIN-4-ALPHA-CARBINOLAMINE DEHYDRATASE-RELATED"/>
    <property type="match status" value="1"/>
</dbReference>